<reference evidence="1 2" key="1">
    <citation type="journal article" date="2014" name="PLoS Genet.">
        <title>Analysis of the Phlebiopsis gigantea genome, transcriptome and secretome provides insight into its pioneer colonization strategies of wood.</title>
        <authorList>
            <person name="Hori C."/>
            <person name="Ishida T."/>
            <person name="Igarashi K."/>
            <person name="Samejima M."/>
            <person name="Suzuki H."/>
            <person name="Master E."/>
            <person name="Ferreira P."/>
            <person name="Ruiz-Duenas F.J."/>
            <person name="Held B."/>
            <person name="Canessa P."/>
            <person name="Larrondo L.F."/>
            <person name="Schmoll M."/>
            <person name="Druzhinina I.S."/>
            <person name="Kubicek C.P."/>
            <person name="Gaskell J.A."/>
            <person name="Kersten P."/>
            <person name="St John F."/>
            <person name="Glasner J."/>
            <person name="Sabat G."/>
            <person name="Splinter BonDurant S."/>
            <person name="Syed K."/>
            <person name="Yadav J."/>
            <person name="Mgbeahuruike A.C."/>
            <person name="Kovalchuk A."/>
            <person name="Asiegbu F.O."/>
            <person name="Lackner G."/>
            <person name="Hoffmeister D."/>
            <person name="Rencoret J."/>
            <person name="Gutierrez A."/>
            <person name="Sun H."/>
            <person name="Lindquist E."/>
            <person name="Barry K."/>
            <person name="Riley R."/>
            <person name="Grigoriev I.V."/>
            <person name="Henrissat B."/>
            <person name="Kues U."/>
            <person name="Berka R.M."/>
            <person name="Martinez A.T."/>
            <person name="Covert S.F."/>
            <person name="Blanchette R.A."/>
            <person name="Cullen D."/>
        </authorList>
    </citation>
    <scope>NUCLEOTIDE SEQUENCE [LARGE SCALE GENOMIC DNA]</scope>
    <source>
        <strain evidence="1 2">11061_1 CR5-6</strain>
    </source>
</reference>
<proteinExistence type="predicted"/>
<evidence type="ECO:0000313" key="2">
    <source>
        <dbReference type="Proteomes" id="UP000053257"/>
    </source>
</evidence>
<evidence type="ECO:0000313" key="1">
    <source>
        <dbReference type="EMBL" id="KIP03618.1"/>
    </source>
</evidence>
<gene>
    <name evidence="1" type="ORF">PHLGIDRAFT_121410</name>
</gene>
<accession>A0A0C3PDZ5</accession>
<organism evidence="1 2">
    <name type="scientific">Phlebiopsis gigantea (strain 11061_1 CR5-6)</name>
    <name type="common">White-rot fungus</name>
    <name type="synonym">Peniophora gigantea</name>
    <dbReference type="NCBI Taxonomy" id="745531"/>
    <lineage>
        <taxon>Eukaryota</taxon>
        <taxon>Fungi</taxon>
        <taxon>Dikarya</taxon>
        <taxon>Basidiomycota</taxon>
        <taxon>Agaricomycotina</taxon>
        <taxon>Agaricomycetes</taxon>
        <taxon>Polyporales</taxon>
        <taxon>Phanerochaetaceae</taxon>
        <taxon>Phlebiopsis</taxon>
    </lineage>
</organism>
<dbReference type="HOGENOM" id="CLU_071342_0_0_1"/>
<keyword evidence="2" id="KW-1185">Reference proteome</keyword>
<dbReference type="EMBL" id="KN840607">
    <property type="protein sequence ID" value="KIP03618.1"/>
    <property type="molecule type" value="Genomic_DNA"/>
</dbReference>
<sequence>MAHELKSTSFGIPYFVEFANLTFRRRRKKRNSKRSQATHSIYSTPDFSDSDWTLVGYDGSSETLSAHSRFDKPEIEEQGLYIRFASSAASSSSLAGSENIVPRQLSPTRAMRLKHRIASAVLKAGMDAGSEEAADPLDCALRQRGALPPAPASCFYRGTYGQVMQAFQSAGLTATACDEAGFPNATRLGAMFVVNQTSRSRNVELMKVTLWA</sequence>
<dbReference type="AlphaFoldDB" id="A0A0C3PDZ5"/>
<name>A0A0C3PDZ5_PHLG1</name>
<dbReference type="Proteomes" id="UP000053257">
    <property type="component" value="Unassembled WGS sequence"/>
</dbReference>
<dbReference type="OrthoDB" id="3262301at2759"/>
<protein>
    <submittedName>
        <fullName evidence="1">Uncharacterized protein</fullName>
    </submittedName>
</protein>